<dbReference type="Proteomes" id="UP000256964">
    <property type="component" value="Unassembled WGS sequence"/>
</dbReference>
<organism evidence="2 3">
    <name type="scientific">Lentinus brumalis</name>
    <dbReference type="NCBI Taxonomy" id="2498619"/>
    <lineage>
        <taxon>Eukaryota</taxon>
        <taxon>Fungi</taxon>
        <taxon>Dikarya</taxon>
        <taxon>Basidiomycota</taxon>
        <taxon>Agaricomycotina</taxon>
        <taxon>Agaricomycetes</taxon>
        <taxon>Polyporales</taxon>
        <taxon>Polyporaceae</taxon>
        <taxon>Lentinus</taxon>
    </lineage>
</organism>
<feature type="compositionally biased region" description="Basic and acidic residues" evidence="1">
    <location>
        <begin position="264"/>
        <end position="276"/>
    </location>
</feature>
<feature type="region of interest" description="Disordered" evidence="1">
    <location>
        <begin position="166"/>
        <end position="296"/>
    </location>
</feature>
<evidence type="ECO:0000313" key="3">
    <source>
        <dbReference type="Proteomes" id="UP000256964"/>
    </source>
</evidence>
<dbReference type="EMBL" id="KZ857386">
    <property type="protein sequence ID" value="RDX53835.1"/>
    <property type="molecule type" value="Genomic_DNA"/>
</dbReference>
<feature type="region of interest" description="Disordered" evidence="1">
    <location>
        <begin position="380"/>
        <end position="420"/>
    </location>
</feature>
<evidence type="ECO:0000313" key="2">
    <source>
        <dbReference type="EMBL" id="RDX53835.1"/>
    </source>
</evidence>
<feature type="compositionally biased region" description="Polar residues" evidence="1">
    <location>
        <begin position="277"/>
        <end position="296"/>
    </location>
</feature>
<dbReference type="AlphaFoldDB" id="A0A371DMR8"/>
<sequence length="443" mass="48174">MGKWTLEYHDEVLRNKIKNLVQGAIKRMEVEKDGPSITYEAFVGDLDEGDSFTTSLVDVLVKELAERRTRPNAVDRRLISEKTAKSLRMQAAPPHVYRGSQGTLRDRARRSVPIPPPRPYGTFHDILSDSEGEEEYGTMFGSSGALEGARLNTDLYDAYLPSTSTYDLPASLSRTTDRSISSPRLPEPTTSSWGLNSQPPRSPPTLHSSTGPIWTGLGGPGSASLRRSSTVRRPHRSQPVDLSDFASFTSRRRSAIRNSALQDDSAREDSSSDVARRSTSVENTRSGETSTATDSGTARHFDLSAWISRRRPSFGITSTSALPDEPAGNPSSSQLWYSMTDYVPPEPSSFPLAALSRRSSSTDLNDDRRQVIAPRLRRGGLRPPESLLLHGPGTTPGTLPRVTTESITPADSSVLSQADTGGEVQAEFAPFAARSTSPVGESL</sequence>
<protein>
    <submittedName>
        <fullName evidence="2">Uncharacterized protein</fullName>
    </submittedName>
</protein>
<proteinExistence type="predicted"/>
<dbReference type="OrthoDB" id="3253137at2759"/>
<feature type="compositionally biased region" description="Polar residues" evidence="1">
    <location>
        <begin position="166"/>
        <end position="212"/>
    </location>
</feature>
<gene>
    <name evidence="2" type="ORF">OH76DRAFT_1398977</name>
</gene>
<evidence type="ECO:0000256" key="1">
    <source>
        <dbReference type="SAM" id="MobiDB-lite"/>
    </source>
</evidence>
<name>A0A371DMR8_9APHY</name>
<dbReference type="STRING" id="139420.A0A371DMR8"/>
<keyword evidence="3" id="KW-1185">Reference proteome</keyword>
<feature type="region of interest" description="Disordered" evidence="1">
    <location>
        <begin position="89"/>
        <end position="122"/>
    </location>
</feature>
<accession>A0A371DMR8</accession>
<reference evidence="2 3" key="1">
    <citation type="journal article" date="2018" name="Biotechnol. Biofuels">
        <title>Integrative visual omics of the white-rot fungus Polyporus brumalis exposes the biotechnological potential of its oxidative enzymes for delignifying raw plant biomass.</title>
        <authorList>
            <person name="Miyauchi S."/>
            <person name="Rancon A."/>
            <person name="Drula E."/>
            <person name="Hage H."/>
            <person name="Chaduli D."/>
            <person name="Favel A."/>
            <person name="Grisel S."/>
            <person name="Henrissat B."/>
            <person name="Herpoel-Gimbert I."/>
            <person name="Ruiz-Duenas F.J."/>
            <person name="Chevret D."/>
            <person name="Hainaut M."/>
            <person name="Lin J."/>
            <person name="Wang M."/>
            <person name="Pangilinan J."/>
            <person name="Lipzen A."/>
            <person name="Lesage-Meessen L."/>
            <person name="Navarro D."/>
            <person name="Riley R."/>
            <person name="Grigoriev I.V."/>
            <person name="Zhou S."/>
            <person name="Raouche S."/>
            <person name="Rosso M.N."/>
        </authorList>
    </citation>
    <scope>NUCLEOTIDE SEQUENCE [LARGE SCALE GENOMIC DNA]</scope>
    <source>
        <strain evidence="2 3">BRFM 1820</strain>
    </source>
</reference>
<feature type="compositionally biased region" description="Polar residues" evidence="1">
    <location>
        <begin position="395"/>
        <end position="419"/>
    </location>
</feature>